<evidence type="ECO:0000256" key="3">
    <source>
        <dbReference type="ARBA" id="ARBA00023002"/>
    </source>
</evidence>
<accession>N1MGH4</accession>
<evidence type="ECO:0000259" key="6">
    <source>
        <dbReference type="PROSITE" id="PS51669"/>
    </source>
</evidence>
<keyword evidence="4" id="KW-0408">Iron</keyword>
<gene>
    <name evidence="7" type="ORF">EBBID32_3920</name>
</gene>
<protein>
    <submittedName>
        <fullName evidence="7">Assimilatory nitrate reductase large subunit</fullName>
        <ecNumber evidence="7">1.7.99.4</ecNumber>
    </submittedName>
</protein>
<dbReference type="GO" id="GO:0046872">
    <property type="term" value="F:metal ion binding"/>
    <property type="evidence" value="ECO:0007669"/>
    <property type="project" value="UniProtKB-KW"/>
</dbReference>
<comment type="caution">
    <text evidence="7">The sequence shown here is derived from an EMBL/GenBank/DDBJ whole genome shotgun (WGS) entry which is preliminary data.</text>
</comment>
<evidence type="ECO:0000313" key="7">
    <source>
        <dbReference type="EMBL" id="CCW16061.1"/>
    </source>
</evidence>
<dbReference type="InterPro" id="IPR006656">
    <property type="entry name" value="Mopterin_OxRdtase"/>
</dbReference>
<evidence type="ECO:0000256" key="4">
    <source>
        <dbReference type="ARBA" id="ARBA00023004"/>
    </source>
</evidence>
<dbReference type="InterPro" id="IPR006963">
    <property type="entry name" value="Mopterin_OxRdtase_4Fe-4S_dom"/>
</dbReference>
<keyword evidence="2" id="KW-0479">Metal-binding</keyword>
<reference evidence="8" key="2">
    <citation type="submission" date="2013-04" db="EMBL/GenBank/DDBJ databases">
        <title>Bisphenol A degrading Sphingobium sp. strain BiD32.</title>
        <authorList>
            <person name="Nielsen J.L."/>
            <person name="Zhou N.A."/>
            <person name="Kjeldal H."/>
        </authorList>
    </citation>
    <scope>NUCLEOTIDE SEQUENCE [LARGE SCALE GENOMIC DNA]</scope>
    <source>
        <strain evidence="8">BiD32</strain>
    </source>
</reference>
<dbReference type="Gene3D" id="2.20.25.90">
    <property type="entry name" value="ADC-like domains"/>
    <property type="match status" value="1"/>
</dbReference>
<dbReference type="PANTHER" id="PTHR43105">
    <property type="entry name" value="RESPIRATORY NITRATE REDUCTASE"/>
    <property type="match status" value="1"/>
</dbReference>
<evidence type="ECO:0000313" key="8">
    <source>
        <dbReference type="Proteomes" id="UP000013201"/>
    </source>
</evidence>
<feature type="domain" description="4Fe-4S Mo/W bis-MGD-type" evidence="6">
    <location>
        <begin position="1"/>
        <end position="57"/>
    </location>
</feature>
<evidence type="ECO:0000256" key="1">
    <source>
        <dbReference type="ARBA" id="ARBA00022485"/>
    </source>
</evidence>
<dbReference type="EC" id="1.7.99.4" evidence="7"/>
<evidence type="ECO:0000256" key="2">
    <source>
        <dbReference type="ARBA" id="ARBA00022723"/>
    </source>
</evidence>
<dbReference type="Gene3D" id="3.40.50.740">
    <property type="match status" value="1"/>
</dbReference>
<dbReference type="PROSITE" id="PS51669">
    <property type="entry name" value="4FE4S_MOW_BIS_MGD"/>
    <property type="match status" value="1"/>
</dbReference>
<keyword evidence="5" id="KW-0411">Iron-sulfur</keyword>
<reference evidence="7 8" key="1">
    <citation type="submission" date="2013-03" db="EMBL/GenBank/DDBJ databases">
        <authorList>
            <person name="Le V."/>
        </authorList>
    </citation>
    <scope>NUCLEOTIDE SEQUENCE [LARGE SCALE GENOMIC DNA]</scope>
    <source>
        <strain evidence="7 8">BiD32</strain>
    </source>
</reference>
<dbReference type="Gene3D" id="3.40.228.10">
    <property type="entry name" value="Dimethylsulfoxide Reductase, domain 2"/>
    <property type="match status" value="1"/>
</dbReference>
<keyword evidence="3 7" id="KW-0560">Oxidoreductase</keyword>
<keyword evidence="1" id="KW-0004">4Fe-4S</keyword>
<dbReference type="SMART" id="SM00926">
    <property type="entry name" value="Molybdop_Fe4S4"/>
    <property type="match status" value="1"/>
</dbReference>
<dbReference type="Pfam" id="PF00384">
    <property type="entry name" value="Molybdopterin"/>
    <property type="match status" value="1"/>
</dbReference>
<dbReference type="Proteomes" id="UP000013201">
    <property type="component" value="Unassembled WGS sequence"/>
</dbReference>
<name>N1MGH4_9SPHN</name>
<proteinExistence type="predicted"/>
<sequence>MAIVRSQCGQCGVGCGIRAITDTDRRVNIEGDRLHPANGGLLCDRGQALGDAAMTLEGRLLQPLVDGRPAGWDRTIAQVARRLTAILTRHGPGSIALHVGGGLLTEDYYVANKLIKGFFGSAHIHTPWRERTSAAQRAAFGEDVMPAAYEDIDRAAMILLVGDGITAHPVLLTRVQAAREAGVRLVLLTDKNIAIEADLHLKVEPGSAARLLAGALLHGHDTGQHDADFLTRSVAVPAGFWNGLRPGHDIWSVARATGLTPAAIRAFYDEWITTDRVVTLFAGDDTPELAAAVINLHLASGRIGQPGATPFAMAGAANGMGARESGCVADSLAAHSDFAPDARASIARFWGARLLAEGPGLEGEALLRAMRDGRVKALWSIGADPAAEAWLREARGLVPLAIRSTDMLAEQGDGWSILLPSAAWVEKDGTLTGMDRLISRQRRFFPLPGEARPDWWMLTKVAQAMGWSDAFHYERPADIYREHARLTAYGNDGARLLNLRRHAPISNPAYDELTPWRWGEVPFDEGRFPTPDGRARFA</sequence>
<dbReference type="GO" id="GO:0016491">
    <property type="term" value="F:oxidoreductase activity"/>
    <property type="evidence" value="ECO:0007669"/>
    <property type="project" value="UniProtKB-KW"/>
</dbReference>
<dbReference type="GO" id="GO:0016020">
    <property type="term" value="C:membrane"/>
    <property type="evidence" value="ECO:0007669"/>
    <property type="project" value="TreeGrafter"/>
</dbReference>
<dbReference type="GO" id="GO:0051539">
    <property type="term" value="F:4 iron, 4 sulfur cluster binding"/>
    <property type="evidence" value="ECO:0007669"/>
    <property type="project" value="UniProtKB-KW"/>
</dbReference>
<dbReference type="AlphaFoldDB" id="N1MGH4"/>
<dbReference type="SUPFAM" id="SSF53706">
    <property type="entry name" value="Formate dehydrogenase/DMSO reductase, domains 1-3"/>
    <property type="match status" value="1"/>
</dbReference>
<keyword evidence="8" id="KW-1185">Reference proteome</keyword>
<organism evidence="7 8">
    <name type="scientific">Sphingobium indicum BiD32</name>
    <dbReference type="NCBI Taxonomy" id="1301087"/>
    <lineage>
        <taxon>Bacteria</taxon>
        <taxon>Pseudomonadati</taxon>
        <taxon>Pseudomonadota</taxon>
        <taxon>Alphaproteobacteria</taxon>
        <taxon>Sphingomonadales</taxon>
        <taxon>Sphingomonadaceae</taxon>
        <taxon>Sphingobium</taxon>
    </lineage>
</organism>
<evidence type="ECO:0000256" key="5">
    <source>
        <dbReference type="ARBA" id="ARBA00023014"/>
    </source>
</evidence>
<dbReference type="PANTHER" id="PTHR43105:SF9">
    <property type="entry name" value="NADPH-FE(3+) OXIDOREDUCTASE SUBUNIT ALPHA"/>
    <property type="match status" value="1"/>
</dbReference>
<dbReference type="InterPro" id="IPR050123">
    <property type="entry name" value="Prok_molybdopt-oxidoreductase"/>
</dbReference>
<dbReference type="OrthoDB" id="9816402at2"/>
<dbReference type="Pfam" id="PF04879">
    <property type="entry name" value="Molybdop_Fe4S4"/>
    <property type="match status" value="1"/>
</dbReference>
<dbReference type="RefSeq" id="WP_006949744.1">
    <property type="nucleotide sequence ID" value="NZ_CAVK010000017.1"/>
</dbReference>
<dbReference type="InterPro" id="IPR027467">
    <property type="entry name" value="MopterinOxRdtase_cofactor_BS"/>
</dbReference>
<dbReference type="EMBL" id="CAVK010000017">
    <property type="protein sequence ID" value="CCW16061.1"/>
    <property type="molecule type" value="Genomic_DNA"/>
</dbReference>
<dbReference type="PROSITE" id="PS00551">
    <property type="entry name" value="MOLYBDOPTERIN_PROK_1"/>
    <property type="match status" value="1"/>
</dbReference>